<dbReference type="InterPro" id="IPR011037">
    <property type="entry name" value="Pyrv_Knase-like_insert_dom_sf"/>
</dbReference>
<dbReference type="Proteomes" id="UP000243924">
    <property type="component" value="Chromosome I"/>
</dbReference>
<reference evidence="3" key="1">
    <citation type="submission" date="2016-10" db="EMBL/GenBank/DDBJ databases">
        <authorList>
            <person name="Varghese N."/>
            <person name="Submissions S."/>
        </authorList>
    </citation>
    <scope>NUCLEOTIDE SEQUENCE [LARGE SCALE GENOMIC DNA]</scope>
    <source>
        <strain evidence="3">CECT 8338</strain>
    </source>
</reference>
<dbReference type="EMBL" id="LT629787">
    <property type="protein sequence ID" value="SDU38665.1"/>
    <property type="molecule type" value="Genomic_DNA"/>
</dbReference>
<dbReference type="STRING" id="1434072.SAMN05216210_3526"/>
<dbReference type="Gene3D" id="2.40.33.20">
    <property type="entry name" value="PK beta-barrel domain-like"/>
    <property type="match status" value="1"/>
</dbReference>
<protein>
    <submittedName>
        <fullName evidence="2">MOSC domain-containing protein YiiM</fullName>
    </submittedName>
</protein>
<keyword evidence="3" id="KW-1185">Reference proteome</keyword>
<gene>
    <name evidence="2" type="ORF">SAMN05216210_3526</name>
</gene>
<dbReference type="InterPro" id="IPR005302">
    <property type="entry name" value="MoCF_Sase_C"/>
</dbReference>
<sequence>MQGDSIQVLAISTAQAQNFTVGQRTLRTGHFKQPQAGAVDIGTEGIAGDFIGNPKHHGGPDQALYLYSQADADWWANELDRTALPAGFFGENLTIDDWWPAVRVGDRLQCGDLLLEITGPRIPCATLAARVGDAGFAKSFVKAERPGAYVRVLQSGEIKAGDSLQVQPASEAFPTVVELYRFWHTRRQDASFVQRTLAAPVASRMRAELEELAARQAKETQPLPGI</sequence>
<accession>A0A1H2I3X9</accession>
<dbReference type="RefSeq" id="WP_092389442.1">
    <property type="nucleotide sequence ID" value="NZ_LT629787.1"/>
</dbReference>
<evidence type="ECO:0000313" key="3">
    <source>
        <dbReference type="Proteomes" id="UP000243924"/>
    </source>
</evidence>
<dbReference type="OrthoDB" id="9786134at2"/>
<dbReference type="PROSITE" id="PS51340">
    <property type="entry name" value="MOSC"/>
    <property type="match status" value="1"/>
</dbReference>
<dbReference type="SUPFAM" id="SSF50800">
    <property type="entry name" value="PK beta-barrel domain-like"/>
    <property type="match status" value="1"/>
</dbReference>
<dbReference type="InterPro" id="IPR052353">
    <property type="entry name" value="Benzoxazolinone_Detox_Enz"/>
</dbReference>
<dbReference type="GO" id="GO:0030151">
    <property type="term" value="F:molybdenum ion binding"/>
    <property type="evidence" value="ECO:0007669"/>
    <property type="project" value="InterPro"/>
</dbReference>
<dbReference type="GO" id="GO:0003824">
    <property type="term" value="F:catalytic activity"/>
    <property type="evidence" value="ECO:0007669"/>
    <property type="project" value="InterPro"/>
</dbReference>
<name>A0A1H2I3X9_9GAMM</name>
<evidence type="ECO:0000259" key="1">
    <source>
        <dbReference type="PROSITE" id="PS51340"/>
    </source>
</evidence>
<feature type="domain" description="MOSC" evidence="1">
    <location>
        <begin position="33"/>
        <end position="167"/>
    </location>
</feature>
<dbReference type="PANTHER" id="PTHR30212:SF2">
    <property type="entry name" value="PROTEIN YIIM"/>
    <property type="match status" value="1"/>
</dbReference>
<dbReference type="GO" id="GO:0030170">
    <property type="term" value="F:pyridoxal phosphate binding"/>
    <property type="evidence" value="ECO:0007669"/>
    <property type="project" value="InterPro"/>
</dbReference>
<evidence type="ECO:0000313" key="2">
    <source>
        <dbReference type="EMBL" id="SDU38665.1"/>
    </source>
</evidence>
<dbReference type="PANTHER" id="PTHR30212">
    <property type="entry name" value="PROTEIN YIIM"/>
    <property type="match status" value="1"/>
</dbReference>
<dbReference type="Pfam" id="PF03473">
    <property type="entry name" value="MOSC"/>
    <property type="match status" value="1"/>
</dbReference>
<proteinExistence type="predicted"/>
<dbReference type="AlphaFoldDB" id="A0A1H2I3X9"/>
<organism evidence="2 3">
    <name type="scientific">Halopseudomonas salegens</name>
    <dbReference type="NCBI Taxonomy" id="1434072"/>
    <lineage>
        <taxon>Bacteria</taxon>
        <taxon>Pseudomonadati</taxon>
        <taxon>Pseudomonadota</taxon>
        <taxon>Gammaproteobacteria</taxon>
        <taxon>Pseudomonadales</taxon>
        <taxon>Pseudomonadaceae</taxon>
        <taxon>Halopseudomonas</taxon>
    </lineage>
</organism>